<organism evidence="1 2">
    <name type="scientific">Hoylesella loescheii DSM 19665 = JCM 12249 = ATCC 15930</name>
    <dbReference type="NCBI Taxonomy" id="1122985"/>
    <lineage>
        <taxon>Bacteria</taxon>
        <taxon>Pseudomonadati</taxon>
        <taxon>Bacteroidota</taxon>
        <taxon>Bacteroidia</taxon>
        <taxon>Bacteroidales</taxon>
        <taxon>Prevotellaceae</taxon>
        <taxon>Hoylesella</taxon>
    </lineage>
</organism>
<sequence length="42" mass="4981">MFSNKWRNQTQAKTLPQRAIALTSIQFCLCIFCKNSILFRQM</sequence>
<dbReference type="HOGENOM" id="CLU_3256096_0_0_10"/>
<dbReference type="AlphaFoldDB" id="A0A069QIC0"/>
<dbReference type="Proteomes" id="UP000027442">
    <property type="component" value="Unassembled WGS sequence"/>
</dbReference>
<protein>
    <submittedName>
        <fullName evidence="1">Uncharacterized protein</fullName>
    </submittedName>
</protein>
<reference evidence="1 2" key="1">
    <citation type="submission" date="2013-08" db="EMBL/GenBank/DDBJ databases">
        <authorList>
            <person name="Weinstock G."/>
            <person name="Sodergren E."/>
            <person name="Wylie T."/>
            <person name="Fulton L."/>
            <person name="Fulton R."/>
            <person name="Fronick C."/>
            <person name="O'Laughlin M."/>
            <person name="Godfrey J."/>
            <person name="Miner T."/>
            <person name="Herter B."/>
            <person name="Appelbaum E."/>
            <person name="Cordes M."/>
            <person name="Lek S."/>
            <person name="Wollam A."/>
            <person name="Pepin K.H."/>
            <person name="Palsikar V.B."/>
            <person name="Mitreva M."/>
            <person name="Wilson R.K."/>
        </authorList>
    </citation>
    <scope>NUCLEOTIDE SEQUENCE [LARGE SCALE GENOMIC DNA]</scope>
    <source>
        <strain evidence="1 2">ATCC 15930</strain>
    </source>
</reference>
<keyword evidence="2" id="KW-1185">Reference proteome</keyword>
<proteinExistence type="predicted"/>
<gene>
    <name evidence="1" type="ORF">HMPREF1991_01462</name>
</gene>
<comment type="caution">
    <text evidence="1">The sequence shown here is derived from an EMBL/GenBank/DDBJ whole genome shotgun (WGS) entry which is preliminary data.</text>
</comment>
<name>A0A069QIC0_HOYLO</name>
<evidence type="ECO:0000313" key="1">
    <source>
        <dbReference type="EMBL" id="KDR52442.1"/>
    </source>
</evidence>
<dbReference type="PATRIC" id="fig|1122985.7.peg.1518"/>
<evidence type="ECO:0000313" key="2">
    <source>
        <dbReference type="Proteomes" id="UP000027442"/>
    </source>
</evidence>
<dbReference type="EMBL" id="JNGW01000063">
    <property type="protein sequence ID" value="KDR52442.1"/>
    <property type="molecule type" value="Genomic_DNA"/>
</dbReference>
<accession>A0A069QIC0</accession>